<dbReference type="Proteomes" id="UP001155483">
    <property type="component" value="Unassembled WGS sequence"/>
</dbReference>
<protein>
    <submittedName>
        <fullName evidence="1">Uncharacterized protein</fullName>
    </submittedName>
</protein>
<reference evidence="1" key="1">
    <citation type="submission" date="2022-09" db="EMBL/GenBank/DDBJ databases">
        <authorList>
            <person name="Yuan C."/>
            <person name="Ke Z."/>
        </authorList>
    </citation>
    <scope>NUCLEOTIDE SEQUENCE</scope>
    <source>
        <strain evidence="1">LB-8</strain>
    </source>
</reference>
<comment type="caution">
    <text evidence="1">The sequence shown here is derived from an EMBL/GenBank/DDBJ whole genome shotgun (WGS) entry which is preliminary data.</text>
</comment>
<gene>
    <name evidence="1" type="ORF">OCK74_21530</name>
</gene>
<reference evidence="1" key="2">
    <citation type="submission" date="2023-04" db="EMBL/GenBank/DDBJ databases">
        <title>Paracnuella aquatica gen. nov., sp. nov., a member of the family Chitinophagaceae isolated from a hot spring.</title>
        <authorList>
            <person name="Wang C."/>
        </authorList>
    </citation>
    <scope>NUCLEOTIDE SEQUENCE</scope>
    <source>
        <strain evidence="1">LB-8</strain>
    </source>
</reference>
<accession>A0A9X2XZS5</accession>
<sequence length="95" mass="10654">MEKIASFTIEVPYRTPGNRIINKNIDFDIFKDGNHYTAAPLCGLEERRIASLPPELSFEFKNGKPLSSRGIKEGNIEVINRIAGLLKEHDLINGT</sequence>
<proteinExistence type="predicted"/>
<dbReference type="AlphaFoldDB" id="A0A9X2XZS5"/>
<organism evidence="1 2">
    <name type="scientific">Paraflavisolibacter caeni</name>
    <dbReference type="NCBI Taxonomy" id="2982496"/>
    <lineage>
        <taxon>Bacteria</taxon>
        <taxon>Pseudomonadati</taxon>
        <taxon>Bacteroidota</taxon>
        <taxon>Chitinophagia</taxon>
        <taxon>Chitinophagales</taxon>
        <taxon>Chitinophagaceae</taxon>
        <taxon>Paraflavisolibacter</taxon>
    </lineage>
</organism>
<dbReference type="EMBL" id="JAOTIF010000023">
    <property type="protein sequence ID" value="MCU7551717.1"/>
    <property type="molecule type" value="Genomic_DNA"/>
</dbReference>
<evidence type="ECO:0000313" key="2">
    <source>
        <dbReference type="Proteomes" id="UP001155483"/>
    </source>
</evidence>
<name>A0A9X2XZS5_9BACT</name>
<evidence type="ECO:0000313" key="1">
    <source>
        <dbReference type="EMBL" id="MCU7551717.1"/>
    </source>
</evidence>
<keyword evidence="2" id="KW-1185">Reference proteome</keyword>
<dbReference type="RefSeq" id="WP_279299155.1">
    <property type="nucleotide sequence ID" value="NZ_JAOTIF010000023.1"/>
</dbReference>